<dbReference type="PANTHER" id="PTHR39624:SF2">
    <property type="entry name" value="OSMC-LIKE PROTEIN"/>
    <property type="match status" value="1"/>
</dbReference>
<proteinExistence type="predicted"/>
<dbReference type="InterPro" id="IPR036102">
    <property type="entry name" value="OsmC/Ohrsf"/>
</dbReference>
<dbReference type="GO" id="GO:0016787">
    <property type="term" value="F:hydrolase activity"/>
    <property type="evidence" value="ECO:0007669"/>
    <property type="project" value="UniProtKB-KW"/>
</dbReference>
<dbReference type="Gene3D" id="3.30.300.20">
    <property type="match status" value="1"/>
</dbReference>
<accession>A0ABV8AFS2</accession>
<dbReference type="Pfam" id="PF12146">
    <property type="entry name" value="Hydrolase_4"/>
    <property type="match status" value="1"/>
</dbReference>
<keyword evidence="3" id="KW-1185">Reference proteome</keyword>
<dbReference type="Gene3D" id="3.40.50.1820">
    <property type="entry name" value="alpha/beta hydrolase"/>
    <property type="match status" value="1"/>
</dbReference>
<dbReference type="Proteomes" id="UP001595812">
    <property type="component" value="Unassembled WGS sequence"/>
</dbReference>
<sequence length="404" mass="45131">MNSKLKIKNRKGYLLHTQLELPLQQKPKAYAIFAHCFTCSSSLNAVRNVSRALTDYGFAVVRFDFTGLGRSEGSFAESHFGANVQDLIDVHQYIKETYEAPSLLIGHSLGGAASIVAASQLEDIKALVTIGTPSDIEHTAQHFINQVDKSSNEPSYEVNIGGRPFVINDEFIDNFKKTKIVDVMKELRIPYLNLHSPIDRIVGISNALELFNAARHPRSFVSLDDADHLLNRKEDSLYVGKVIGSWVEKYFPQLENTALDAGEDQLVAHLNLLEDNFTTNLSTNTHNFIADEPGSIGGDDFGPSPYQYLTASIAACTTMTLKLYAQRKKWDLQEVYVYISHSRKHSDDLMLDIEKPGYIDHISKKLKFVGDLDDAQKEKLKAIASKCPVHKTVASKVIFDIKVL</sequence>
<dbReference type="InterPro" id="IPR029058">
    <property type="entry name" value="AB_hydrolase_fold"/>
</dbReference>
<keyword evidence="2" id="KW-0378">Hydrolase</keyword>
<dbReference type="Pfam" id="PF02566">
    <property type="entry name" value="OsmC"/>
    <property type="match status" value="1"/>
</dbReference>
<dbReference type="SUPFAM" id="SSF82784">
    <property type="entry name" value="OsmC-like"/>
    <property type="match status" value="1"/>
</dbReference>
<dbReference type="EMBL" id="JBHSAT010000004">
    <property type="protein sequence ID" value="MFC3876738.1"/>
    <property type="molecule type" value="Genomic_DNA"/>
</dbReference>
<feature type="domain" description="Serine aminopeptidase S33" evidence="1">
    <location>
        <begin position="26"/>
        <end position="143"/>
    </location>
</feature>
<dbReference type="InterPro" id="IPR003718">
    <property type="entry name" value="OsmC/Ohr_fam"/>
</dbReference>
<evidence type="ECO:0000259" key="1">
    <source>
        <dbReference type="Pfam" id="PF12146"/>
    </source>
</evidence>
<organism evidence="2 3">
    <name type="scientific">Winogradskyella maritima</name>
    <dbReference type="NCBI Taxonomy" id="1517766"/>
    <lineage>
        <taxon>Bacteria</taxon>
        <taxon>Pseudomonadati</taxon>
        <taxon>Bacteroidota</taxon>
        <taxon>Flavobacteriia</taxon>
        <taxon>Flavobacteriales</taxon>
        <taxon>Flavobacteriaceae</taxon>
        <taxon>Winogradskyella</taxon>
    </lineage>
</organism>
<evidence type="ECO:0000313" key="3">
    <source>
        <dbReference type="Proteomes" id="UP001595812"/>
    </source>
</evidence>
<evidence type="ECO:0000313" key="2">
    <source>
        <dbReference type="EMBL" id="MFC3876738.1"/>
    </source>
</evidence>
<name>A0ABV8AFS2_9FLAO</name>
<comment type="caution">
    <text evidence="2">The sequence shown here is derived from an EMBL/GenBank/DDBJ whole genome shotgun (WGS) entry which is preliminary data.</text>
</comment>
<reference evidence="3" key="1">
    <citation type="journal article" date="2019" name="Int. J. Syst. Evol. Microbiol.">
        <title>The Global Catalogue of Microorganisms (GCM) 10K type strain sequencing project: providing services to taxonomists for standard genome sequencing and annotation.</title>
        <authorList>
            <consortium name="The Broad Institute Genomics Platform"/>
            <consortium name="The Broad Institute Genome Sequencing Center for Infectious Disease"/>
            <person name="Wu L."/>
            <person name="Ma J."/>
        </authorList>
    </citation>
    <scope>NUCLEOTIDE SEQUENCE [LARGE SCALE GENOMIC DNA]</scope>
    <source>
        <strain evidence="3">CECT 8979</strain>
    </source>
</reference>
<protein>
    <submittedName>
        <fullName evidence="2">Alpha/beta fold hydrolase</fullName>
    </submittedName>
</protein>
<gene>
    <name evidence="2" type="ORF">ACFOSX_05785</name>
</gene>
<dbReference type="RefSeq" id="WP_386097927.1">
    <property type="nucleotide sequence ID" value="NZ_JBHSAT010000004.1"/>
</dbReference>
<dbReference type="InterPro" id="IPR015946">
    <property type="entry name" value="KH_dom-like_a/b"/>
</dbReference>
<dbReference type="PANTHER" id="PTHR39624">
    <property type="entry name" value="PROTEIN INVOLVED IN RIMO-MEDIATED BETA-METHYLTHIOLATION OF RIBOSOMAL PROTEIN S12 YCAO"/>
    <property type="match status" value="1"/>
</dbReference>
<dbReference type="SUPFAM" id="SSF53474">
    <property type="entry name" value="alpha/beta-Hydrolases"/>
    <property type="match status" value="1"/>
</dbReference>
<dbReference type="InterPro" id="IPR022742">
    <property type="entry name" value="Hydrolase_4"/>
</dbReference>